<evidence type="ECO:0000313" key="1">
    <source>
        <dbReference type="EMBL" id="TFK75534.1"/>
    </source>
</evidence>
<evidence type="ECO:0000313" key="2">
    <source>
        <dbReference type="Proteomes" id="UP000308600"/>
    </source>
</evidence>
<gene>
    <name evidence="1" type="ORF">BDN72DRAFT_831794</name>
</gene>
<proteinExistence type="predicted"/>
<dbReference type="EMBL" id="ML208262">
    <property type="protein sequence ID" value="TFK75534.1"/>
    <property type="molecule type" value="Genomic_DNA"/>
</dbReference>
<dbReference type="Proteomes" id="UP000308600">
    <property type="component" value="Unassembled WGS sequence"/>
</dbReference>
<protein>
    <submittedName>
        <fullName evidence="1">Uncharacterized protein</fullName>
    </submittedName>
</protein>
<name>A0ACD3BBY9_9AGAR</name>
<keyword evidence="2" id="KW-1185">Reference proteome</keyword>
<organism evidence="1 2">
    <name type="scientific">Pluteus cervinus</name>
    <dbReference type="NCBI Taxonomy" id="181527"/>
    <lineage>
        <taxon>Eukaryota</taxon>
        <taxon>Fungi</taxon>
        <taxon>Dikarya</taxon>
        <taxon>Basidiomycota</taxon>
        <taxon>Agaricomycotina</taxon>
        <taxon>Agaricomycetes</taxon>
        <taxon>Agaricomycetidae</taxon>
        <taxon>Agaricales</taxon>
        <taxon>Pluteineae</taxon>
        <taxon>Pluteaceae</taxon>
        <taxon>Pluteus</taxon>
    </lineage>
</organism>
<reference evidence="1 2" key="1">
    <citation type="journal article" date="2019" name="Nat. Ecol. Evol.">
        <title>Megaphylogeny resolves global patterns of mushroom evolution.</title>
        <authorList>
            <person name="Varga T."/>
            <person name="Krizsan K."/>
            <person name="Foldi C."/>
            <person name="Dima B."/>
            <person name="Sanchez-Garcia M."/>
            <person name="Sanchez-Ramirez S."/>
            <person name="Szollosi G.J."/>
            <person name="Szarkandi J.G."/>
            <person name="Papp V."/>
            <person name="Albert L."/>
            <person name="Andreopoulos W."/>
            <person name="Angelini C."/>
            <person name="Antonin V."/>
            <person name="Barry K.W."/>
            <person name="Bougher N.L."/>
            <person name="Buchanan P."/>
            <person name="Buyck B."/>
            <person name="Bense V."/>
            <person name="Catcheside P."/>
            <person name="Chovatia M."/>
            <person name="Cooper J."/>
            <person name="Damon W."/>
            <person name="Desjardin D."/>
            <person name="Finy P."/>
            <person name="Geml J."/>
            <person name="Haridas S."/>
            <person name="Hughes K."/>
            <person name="Justo A."/>
            <person name="Karasinski D."/>
            <person name="Kautmanova I."/>
            <person name="Kiss B."/>
            <person name="Kocsube S."/>
            <person name="Kotiranta H."/>
            <person name="LaButti K.M."/>
            <person name="Lechner B.E."/>
            <person name="Liimatainen K."/>
            <person name="Lipzen A."/>
            <person name="Lukacs Z."/>
            <person name="Mihaltcheva S."/>
            <person name="Morgado L.N."/>
            <person name="Niskanen T."/>
            <person name="Noordeloos M.E."/>
            <person name="Ohm R.A."/>
            <person name="Ortiz-Santana B."/>
            <person name="Ovrebo C."/>
            <person name="Racz N."/>
            <person name="Riley R."/>
            <person name="Savchenko A."/>
            <person name="Shiryaev A."/>
            <person name="Soop K."/>
            <person name="Spirin V."/>
            <person name="Szebenyi C."/>
            <person name="Tomsovsky M."/>
            <person name="Tulloss R.E."/>
            <person name="Uehling J."/>
            <person name="Grigoriev I.V."/>
            <person name="Vagvolgyi C."/>
            <person name="Papp T."/>
            <person name="Martin F.M."/>
            <person name="Miettinen O."/>
            <person name="Hibbett D.S."/>
            <person name="Nagy L.G."/>
        </authorList>
    </citation>
    <scope>NUCLEOTIDE SEQUENCE [LARGE SCALE GENOMIC DNA]</scope>
    <source>
        <strain evidence="1 2">NL-1719</strain>
    </source>
</reference>
<accession>A0ACD3BBY9</accession>
<sequence length="583" mass="64770">MPKSLESSLSPPDVTGGVKTGTERTPETPLSLVLNNADLLHEILSFNAIDSRPLYFKSFHSDEFVTSRKDTLSAALACRAFAGPALTLLWSVADSILPLFKLLPESIFKFRESAYVFHGRIPASFDGHRYLYYANKIKVFCYGLPETSSEVKPSISWHSFSAFAATQHNLPIPLLPRLHTLHIASLTSTGSSILFHLISPSIRSVFASNFSNVTDGTSLIGSLVMCLSHQATNLQQIDFQDTLPQDTVDLLHDCQELRYIRLVQPISLPMFITWMGASQLKTLAIKMGPYNAGPHLASRISHQSLRKLDIEAGRFMLEGLFYHLSLPTLQVLSLQIVHSEGGDSSARQGWIDSMKWLHNLGVVCPLLQYLSLHFRVEHVSHPPQTTNFGLGSNSRFNGKDPALSPPPCSAFGDLIGHLIANEPKLVLLEHLIMTGIQGLIPLSDCDYWSLAKAFPLLKRLVLPSWNRHLSIGVDCTTFPRISERTSHAIIHRLQVLNPYDSSVDDPYLVARHLYRLFPRLETICVPSEPSIWNQVGDLFKFARACSRDDVARKVPNSDDAVVTLAPAHSQVKHASPKISIPLE</sequence>